<protein>
    <recommendedName>
        <fullName evidence="1">MADF domain-containing protein</fullName>
    </recommendedName>
</protein>
<accession>A0AAN7Q9U6</accession>
<proteinExistence type="predicted"/>
<dbReference type="Proteomes" id="UP001353858">
    <property type="component" value="Unassembled WGS sequence"/>
</dbReference>
<dbReference type="PANTHER" id="PTHR21505:SF12">
    <property type="entry name" value="MADF DOMAIN-CONTAINING PROTEIN-RELATED"/>
    <property type="match status" value="1"/>
</dbReference>
<feature type="domain" description="MADF" evidence="1">
    <location>
        <begin position="13"/>
        <end position="57"/>
    </location>
</feature>
<dbReference type="Pfam" id="PF10545">
    <property type="entry name" value="MADF_DNA_bdg"/>
    <property type="match status" value="1"/>
</dbReference>
<evidence type="ECO:0000313" key="3">
    <source>
        <dbReference type="Proteomes" id="UP001353858"/>
    </source>
</evidence>
<dbReference type="InterPro" id="IPR006578">
    <property type="entry name" value="MADF-dom"/>
</dbReference>
<evidence type="ECO:0000313" key="2">
    <source>
        <dbReference type="EMBL" id="KAK4887467.1"/>
    </source>
</evidence>
<sequence length="114" mass="12811">MASGWSREEVSMLIDLYRERDILYNVKMPMYHNKHARTDAFEEIVRNVQEVLTNTTVDPDVSSLQLPSASTVHSENALPGVITPISRKVVTEKKARVNKVLDAAQQQVNSAFAL</sequence>
<reference evidence="3" key="1">
    <citation type="submission" date="2023-01" db="EMBL/GenBank/DDBJ databases">
        <title>Key to firefly adult light organ development and bioluminescence: homeobox transcription factors regulate luciferase expression and transportation to peroxisome.</title>
        <authorList>
            <person name="Fu X."/>
        </authorList>
    </citation>
    <scope>NUCLEOTIDE SEQUENCE [LARGE SCALE GENOMIC DNA]</scope>
</reference>
<evidence type="ECO:0000259" key="1">
    <source>
        <dbReference type="Pfam" id="PF10545"/>
    </source>
</evidence>
<dbReference type="PANTHER" id="PTHR21505">
    <property type="entry name" value="MADF DOMAIN-CONTAINING PROTEIN-RELATED"/>
    <property type="match status" value="1"/>
</dbReference>
<name>A0AAN7Q9U6_9COLE</name>
<dbReference type="AlphaFoldDB" id="A0AAN7Q9U6"/>
<dbReference type="EMBL" id="JARPUR010000001">
    <property type="protein sequence ID" value="KAK4887467.1"/>
    <property type="molecule type" value="Genomic_DNA"/>
</dbReference>
<gene>
    <name evidence="2" type="ORF">RN001_003738</name>
</gene>
<comment type="caution">
    <text evidence="2">The sequence shown here is derived from an EMBL/GenBank/DDBJ whole genome shotgun (WGS) entry which is preliminary data.</text>
</comment>
<organism evidence="2 3">
    <name type="scientific">Aquatica leii</name>
    <dbReference type="NCBI Taxonomy" id="1421715"/>
    <lineage>
        <taxon>Eukaryota</taxon>
        <taxon>Metazoa</taxon>
        <taxon>Ecdysozoa</taxon>
        <taxon>Arthropoda</taxon>
        <taxon>Hexapoda</taxon>
        <taxon>Insecta</taxon>
        <taxon>Pterygota</taxon>
        <taxon>Neoptera</taxon>
        <taxon>Endopterygota</taxon>
        <taxon>Coleoptera</taxon>
        <taxon>Polyphaga</taxon>
        <taxon>Elateriformia</taxon>
        <taxon>Elateroidea</taxon>
        <taxon>Lampyridae</taxon>
        <taxon>Luciolinae</taxon>
        <taxon>Aquatica</taxon>
    </lineage>
</organism>
<keyword evidence="3" id="KW-1185">Reference proteome</keyword>